<sequence length="1779" mass="208809">MDLSTSSILKNSTEYEKVNSSQKKNENVSTTTPCISIDGKNFELRELENRLKYGLQKCKMKDMTQLDERIKRTEERIQQYEHEDRNEEAEKERKYVNDLKQLKILAEENSSLLLSYTIDKLDLSELENRLEYGFEKCKIKDVIQLTERIKRTEKRIEQYEDENRIDAAAQEMKYLRDLEQLKQIAGEIFFRKSTETNSKNDDRFNQMTSVKEIVDSAGYSSTFHEEKEKQEELKNLLDDLVDMPCCAEKTIVELLAHFQQKLLTHSIGEKTPDSIILTSEKLQGQIQKEELSSEQIRNYFQDLNRTVYNEDYSSAIRILTKILKKIRPLCLQEIQRLVEKTKTAATLINNKDITLLVGATGCGKSTTIQFLSGAKMKDTRVEIAPGKFLEHITIDGPIRNPGLNNVTSSPLSKSETRYIVPVTIQLRDIFGHYETGEIILCDTPGYEDTEGPEVDIANSTGIVEALNNCKSVKILALTSYRSLGDKGEGIQNLAHLLNKMINRIEDRLYGILYAFTKYPATMDIHATLTSIKSSKLDVDPILRSDHAFVAVLTDMIDKTKHSTEKIDPIHDDPKILIKKLNRLNGICYPDEVFRFSISGETQNTILNHVQTCKLSIVCAMKHKDIDLLVYYFNNFKILNGLLKENFVRDAYEDSIRFVTETIEQYSHDTMKKFNRNLSSQDGLKDEEIEEYKIAYNYMEKTENLREHLGSTFLSSEILIENILCELEKISSTLKEQDLCSSSIGIYLNNINLLKNSFKQLESHYIKVCQDCSERFQSTLIESIAELISKNEFQRVAERMFIIWKCLPVLNHHLNGQIEKNYCDIIKMISQHLISFSEKVNIILIKITLNNNDIEILKNYMILLRTAEETTLLQEQISKYIEIMKAKNEISIETIKDLGQIHEEFILKIVTYFDEINSRINDLLKKDFYYTLENVEHLVMQMEMIRTLPNIESKTVQTFYQTIQNICSCIQQMQRNAEDLLHTLDCQPGMINFRYLARSLLQLKKTQWIDRIYPGTYDLTMRHIREELEERAYQLENSLKKLDFTLKSPQNILLAQNIIEKIESLNVLESTIPQLEKYRQRINQYFIQATNEVFDQIKKTFDLTDKTIDHFKQELIILEKIKNEYDHFYPSRSYLRQFGYTDINILNLDIENLKFQQEEQLKEREHEKRQLESQLNDLNRTIRHNILLNPLRAYFGMIHRFISNIIIPNQQHETQLNQYLKQVRYEILNKTMMKNQEDYNKLLELIEQKNTEFNTTLNHLESIKEEYLSLLASSNSISPNEIDFLQEKGQTTYEILEQTIQVKTNILIEYEKYKQTYYFTDKLNVSVANNALIYMSNCKKLWRHPVNEVSEDINEFLRKYLEEYGNFLDKEFERNFTHITNIDESYCNQYLGDLEIRCQEISSLDSYLFVFESLRGADKIDRWHRQLFNYYHVLENEMEICKISGRYQELRTFLMIAQSLSRLDCFGKIIVADNRFRHLYKQYQNDIAIESREAYIRVIDCISNGDYSNADLSLSDFIEYSSNSKFLAHIKHDLESSLSKVIKNTKNCAHWLDGRIERKEDNRAKIREVNENIEKIQIVLNRHSIMTLIDEKSKIILLNFQNEINEILSKAILNGIHKIHMFIDQNSFLEAEHSMENLIPAHNGLVDHFTSKFVSNKIEELKLRLNTLDTDILQHYDFVDTNNYSMNPPKDLLAQLKKVASNGYPRYNQVYNSLMGKIRIDFDLAIDKVRVNSLNDRYTKIQSIKYAFLFLPEELKPIFQLQIDELNLLNIDEQTPFEFD</sequence>
<feature type="coiled-coil region" evidence="1">
    <location>
        <begin position="142"/>
        <end position="169"/>
    </location>
</feature>
<evidence type="ECO:0000256" key="1">
    <source>
        <dbReference type="SAM" id="Coils"/>
    </source>
</evidence>
<dbReference type="Proteomes" id="UP000663873">
    <property type="component" value="Unassembled WGS sequence"/>
</dbReference>
<dbReference type="EMBL" id="CAJOBO010000790">
    <property type="protein sequence ID" value="CAF4290013.1"/>
    <property type="molecule type" value="Genomic_DNA"/>
</dbReference>
<evidence type="ECO:0000313" key="8">
    <source>
        <dbReference type="Proteomes" id="UP000663873"/>
    </source>
</evidence>
<dbReference type="OrthoDB" id="2386367at2759"/>
<evidence type="ECO:0000313" key="6">
    <source>
        <dbReference type="EMBL" id="CAF4290013.1"/>
    </source>
</evidence>
<protein>
    <submittedName>
        <fullName evidence="3">Uncharacterized protein</fullName>
    </submittedName>
</protein>
<evidence type="ECO:0000313" key="3">
    <source>
        <dbReference type="EMBL" id="CAF3398290.1"/>
    </source>
</evidence>
<dbReference type="Proteomes" id="UP000663833">
    <property type="component" value="Unassembled WGS sequence"/>
</dbReference>
<reference evidence="3" key="1">
    <citation type="submission" date="2021-02" db="EMBL/GenBank/DDBJ databases">
        <authorList>
            <person name="Nowell W R."/>
        </authorList>
    </citation>
    <scope>NUCLEOTIDE SEQUENCE</scope>
</reference>
<accession>A0A817ZTN5</accession>
<comment type="caution">
    <text evidence="3">The sequence shown here is derived from an EMBL/GenBank/DDBJ whole genome shotgun (WGS) entry which is preliminary data.</text>
</comment>
<evidence type="ECO:0000256" key="2">
    <source>
        <dbReference type="SAM" id="MobiDB-lite"/>
    </source>
</evidence>
<dbReference type="EMBL" id="CAJOBP010000165">
    <property type="protein sequence ID" value="CAF4133779.1"/>
    <property type="molecule type" value="Genomic_DNA"/>
</dbReference>
<evidence type="ECO:0000313" key="7">
    <source>
        <dbReference type="Proteomes" id="UP000663833"/>
    </source>
</evidence>
<dbReference type="SUPFAM" id="SSF52540">
    <property type="entry name" value="P-loop containing nucleoside triphosphate hydrolases"/>
    <property type="match status" value="2"/>
</dbReference>
<evidence type="ECO:0000313" key="5">
    <source>
        <dbReference type="EMBL" id="CAF4133779.1"/>
    </source>
</evidence>
<gene>
    <name evidence="6" type="ORF">HFQ381_LOCUS12848</name>
    <name evidence="3" type="ORF">LUA448_LOCUS17329</name>
    <name evidence="4" type="ORF">TIS948_LOCUS33434</name>
    <name evidence="5" type="ORF">UJA718_LOCUS2420</name>
</gene>
<dbReference type="Gene3D" id="3.40.50.300">
    <property type="entry name" value="P-loop containing nucleotide triphosphate hydrolases"/>
    <property type="match status" value="1"/>
</dbReference>
<dbReference type="Proteomes" id="UP000663825">
    <property type="component" value="Unassembled WGS sequence"/>
</dbReference>
<keyword evidence="8" id="KW-1185">Reference proteome</keyword>
<proteinExistence type="predicted"/>
<dbReference type="Proteomes" id="UP000663851">
    <property type="component" value="Unassembled WGS sequence"/>
</dbReference>
<dbReference type="EMBL" id="CAJNXB010006189">
    <property type="protein sequence ID" value="CAF3472253.1"/>
    <property type="molecule type" value="Genomic_DNA"/>
</dbReference>
<name>A0A817ZTN5_9BILA</name>
<dbReference type="InterPro" id="IPR027417">
    <property type="entry name" value="P-loop_NTPase"/>
</dbReference>
<keyword evidence="1" id="KW-0175">Coiled coil</keyword>
<feature type="region of interest" description="Disordered" evidence="2">
    <location>
        <begin position="1"/>
        <end position="31"/>
    </location>
</feature>
<evidence type="ECO:0000313" key="4">
    <source>
        <dbReference type="EMBL" id="CAF3472253.1"/>
    </source>
</evidence>
<feature type="coiled-coil region" evidence="1">
    <location>
        <begin position="63"/>
        <end position="90"/>
    </location>
</feature>
<organism evidence="3 7">
    <name type="scientific">Rotaria socialis</name>
    <dbReference type="NCBI Taxonomy" id="392032"/>
    <lineage>
        <taxon>Eukaryota</taxon>
        <taxon>Metazoa</taxon>
        <taxon>Spiralia</taxon>
        <taxon>Gnathifera</taxon>
        <taxon>Rotifera</taxon>
        <taxon>Eurotatoria</taxon>
        <taxon>Bdelloidea</taxon>
        <taxon>Philodinida</taxon>
        <taxon>Philodinidae</taxon>
        <taxon>Rotaria</taxon>
    </lineage>
</organism>
<dbReference type="EMBL" id="CAJNYD010002179">
    <property type="protein sequence ID" value="CAF3398290.1"/>
    <property type="molecule type" value="Genomic_DNA"/>
</dbReference>
<feature type="coiled-coil region" evidence="1">
    <location>
        <begin position="1149"/>
        <end position="1180"/>
    </location>
</feature>